<dbReference type="OrthoDB" id="6053567at2"/>
<accession>D8JZ88</accession>
<dbReference type="InterPro" id="IPR005546">
    <property type="entry name" value="Autotransporte_beta"/>
</dbReference>
<dbReference type="InterPro" id="IPR036709">
    <property type="entry name" value="Autotransporte_beta_dom_sf"/>
</dbReference>
<dbReference type="InterPro" id="IPR012332">
    <property type="entry name" value="Autotransporter_pectin_lyase_C"/>
</dbReference>
<dbReference type="SUPFAM" id="SSF103515">
    <property type="entry name" value="Autotransporter"/>
    <property type="match status" value="1"/>
</dbReference>
<dbReference type="Gene3D" id="2.40.128.130">
    <property type="entry name" value="Autotransporter beta-domain"/>
    <property type="match status" value="1"/>
</dbReference>
<dbReference type="EMBL" id="CP002083">
    <property type="protein sequence ID" value="ADJ23690.1"/>
    <property type="molecule type" value="Genomic_DNA"/>
</dbReference>
<evidence type="ECO:0000313" key="4">
    <source>
        <dbReference type="Proteomes" id="UP000002033"/>
    </source>
</evidence>
<reference evidence="4" key="1">
    <citation type="journal article" date="2011" name="J. Bacteriol.">
        <title>Genome sequences of eight morphologically diverse alphaproteobacteria.</title>
        <authorList>
            <consortium name="US DOE Joint Genome Institute"/>
            <person name="Brown P.J."/>
            <person name="Kysela D.T."/>
            <person name="Buechlein A."/>
            <person name="Hemmerich C."/>
            <person name="Brun Y.V."/>
        </authorList>
    </citation>
    <scope>NUCLEOTIDE SEQUENCE [LARGE SCALE GENOMIC DNA]</scope>
    <source>
        <strain evidence="4">ATCC 51888 / DSM 1869 / NCIB 11706 / TK 0415</strain>
    </source>
</reference>
<dbReference type="Pfam" id="PF03797">
    <property type="entry name" value="Autotransporter"/>
    <property type="match status" value="1"/>
</dbReference>
<keyword evidence="4" id="KW-1185">Reference proteome</keyword>
<protein>
    <submittedName>
        <fullName evidence="3">Outer membrane autotransporter barrel domain protein</fullName>
    </submittedName>
</protein>
<evidence type="ECO:0000313" key="3">
    <source>
        <dbReference type="EMBL" id="ADJ23690.1"/>
    </source>
</evidence>
<dbReference type="eggNOG" id="COG3468">
    <property type="taxonomic scope" value="Bacteria"/>
</dbReference>
<proteinExistence type="predicted"/>
<dbReference type="SMART" id="SM00869">
    <property type="entry name" value="Autotransporter"/>
    <property type="match status" value="1"/>
</dbReference>
<dbReference type="Proteomes" id="UP000002033">
    <property type="component" value="Chromosome"/>
</dbReference>
<evidence type="ECO:0000259" key="2">
    <source>
        <dbReference type="PROSITE" id="PS51208"/>
    </source>
</evidence>
<dbReference type="Gene3D" id="2.160.20.20">
    <property type="match status" value="1"/>
</dbReference>
<dbReference type="HOGENOM" id="CLU_004429_0_0_5"/>
<dbReference type="KEGG" id="hdn:Hden_1887"/>
<sequence length="1480" mass="153975">MGRRDLSTRRHFAKPNSAEHRDAPQARLPSFAPPACFISTLALGLVIGGGVMDAQAAGCTSSVAGVDLTCTGSVSNPTAFTATSAFAVHLGTTYPTVSPTSITRSTNAPGIKINAGNYGGSITMTNGSSIQVQSGSGSDRHGLVVSSAASGSNKTFTIDIDGSIASADSSGDAVRLEGTSRSIFDVNFGRNAHIGGGDGDDAVIVTGARSLLLKNYGILEGGTGQPTTGGEGINVGNGTRIASRGVTIENHGTITGTGNAGIAGGQGITVFGDGDVDIENSRRGKISGATQGIRVEADGDVTITNRGHIEGRSKAGVEVADGDTVRISNSSSRTIEGATDGVYVHDVDDAIVDNDRGRIIGHNGDGVRIEDIDDNVTVQNRFGFSSWGAARITGSDHGVSISDVDGRASVDNRFGGKITGRSGDGVHVRDVDERITVDNSFLGSIRGGDDGVDIRDAGDDVVIRNSFGGSISGRRGDGITVSDVRDDVSITNTFGGRVSGRDNGIVVDDVRDDVSIDNRFGGSISGRRDDGVHVRDVRGDVTVSNGLGGRISGGKDGVDIKDVRGDVTVSNALGGRISGRNGDGVKIEDVRDDVRVDNRGKGEIKGHDDGVHIEDVRDNVTVDNSFGGLIEGFRDDGVDISDVSRDVEILNRFGGKITGRDNGIQIEDIGDDVRIDNRFGGTVTGLRGDGVRIEDADGSVSIRNSFGGKITGDDDGIHVSNVDDNVRIDNRFGGTITGRDDDGVDIRDVEGSVRVDNRFGGRISGEDNGLKVRDVDGGVRISNSFGGTIRGDRDNGVDIDDVEGNVRIDNRAGGSISGRNDGVHADDVDGNVTIDNGSGSIRGRRGDGIDVSANGNVTVNNGRRGRITGGDSAIQIDAQSAEINSSGLIRGSGVGDATIKLKTKDGATINNERRGRIVGRHYNPTDLIVEAEGGAVTINNDGTMLGRIDLSNAGDTELGNVFNNTSDHSWTFIGASNLGDGLADVFNNTGTVFTTDPDAPENNDYTELAGVEIFNNGSSNTNGTIDLQDGFTGDVTTLTPTDGGTLAFNGATGHSYLKVDSFLGSSSNSSSDQLIINGDVSGQTLIEVNNVNPGFGSYNPLGIEVVRATGQISAQNFALIHGPIDTGLFDYDLYLNDANEWVLASAPNRTFVELPSLVSAAQSMWHNASGVWLDRTADLRVAVQRPCVSEGLKGPAETCGKPATSGAWVKGLGSTESRAASHSVSIMGTRNTYKTDYDQSGGGVVAGYDIVVRANDGQGIWLAGVMGGYLRSVVDFESSATRADFEGGAVGAYITYLKGPWFLDAKLMANIGNVDYRGSFGEKDNAGTTSIGGVLDTGYRIDRGQYFIEPGATLAYVNSDIDNLSVYGTSVNFANGDSLRGRLGVRVGTTVQDERAKYEPFVGVSAWYEFLGDNSANVASGGYVLQAADDMTGAIGEVTGGVNVYSLSDNGLSGFVKGNFEFGKDDYLSFGGSVGMRVAW</sequence>
<dbReference type="InterPro" id="IPR004899">
    <property type="entry name" value="Pertactin_central"/>
</dbReference>
<evidence type="ECO:0000256" key="1">
    <source>
        <dbReference type="SAM" id="MobiDB-lite"/>
    </source>
</evidence>
<organism evidence="3 4">
    <name type="scientific">Hyphomicrobium denitrificans (strain ATCC 51888 / DSM 1869 / NCIMB 11706 / TK 0415)</name>
    <dbReference type="NCBI Taxonomy" id="582899"/>
    <lineage>
        <taxon>Bacteria</taxon>
        <taxon>Pseudomonadati</taxon>
        <taxon>Pseudomonadota</taxon>
        <taxon>Alphaproteobacteria</taxon>
        <taxon>Hyphomicrobiales</taxon>
        <taxon>Hyphomicrobiaceae</taxon>
        <taxon>Hyphomicrobium</taxon>
    </lineage>
</organism>
<dbReference type="STRING" id="582899.Hden_1887"/>
<dbReference type="PROSITE" id="PS51208">
    <property type="entry name" value="AUTOTRANSPORTER"/>
    <property type="match status" value="1"/>
</dbReference>
<feature type="domain" description="Autotransporter" evidence="2">
    <location>
        <begin position="1200"/>
        <end position="1480"/>
    </location>
</feature>
<feature type="region of interest" description="Disordered" evidence="1">
    <location>
        <begin position="1"/>
        <end position="26"/>
    </location>
</feature>
<gene>
    <name evidence="3" type="ordered locus">Hden_1887</name>
</gene>
<dbReference type="RefSeq" id="WP_013215849.1">
    <property type="nucleotide sequence ID" value="NC_014313.1"/>
</dbReference>
<name>D8JZ88_HYPDA</name>
<dbReference type="Pfam" id="PF03212">
    <property type="entry name" value="Pertactin"/>
    <property type="match status" value="1"/>
</dbReference>